<reference evidence="2" key="1">
    <citation type="submission" date="2023-10" db="EMBL/GenBank/DDBJ databases">
        <authorList>
            <person name="Hackl T."/>
        </authorList>
    </citation>
    <scope>NUCLEOTIDE SEQUENCE</scope>
</reference>
<feature type="compositionally biased region" description="Polar residues" evidence="1">
    <location>
        <begin position="1"/>
        <end position="10"/>
    </location>
</feature>
<evidence type="ECO:0000313" key="2">
    <source>
        <dbReference type="EMBL" id="CAJ2511432.1"/>
    </source>
</evidence>
<dbReference type="InterPro" id="IPR050587">
    <property type="entry name" value="GNT1/Glycosyltrans_8"/>
</dbReference>
<dbReference type="Gene3D" id="3.90.550.10">
    <property type="entry name" value="Spore Coat Polysaccharide Biosynthesis Protein SpsA, Chain A"/>
    <property type="match status" value="1"/>
</dbReference>
<accession>A0AAI8YL98</accession>
<feature type="region of interest" description="Disordered" evidence="1">
    <location>
        <begin position="1"/>
        <end position="22"/>
    </location>
</feature>
<dbReference type="AlphaFoldDB" id="A0AAI8YL98"/>
<dbReference type="InterPro" id="IPR029044">
    <property type="entry name" value="Nucleotide-diphossugar_trans"/>
</dbReference>
<sequence length="401" mass="44743">MASITPSGKTPEQEQEPNPEPGRFAYATLITRASYLAGVIILARTLRQHNSQYPLIVLYTPDLAPHALRALQLEASRSNTNIILQPCAYLLPPGDLKPQLIAERFEDTWTKLRVFELHDVPGLGHKLNAVCYLDADMAIFQNLDIIFTQPAAAAELPPGGLAANHSCVCNRDGDPWAPSDWRRENCAYTPVSHPEALITPTQPLPGGPATHHQLNGGMFVFHPSAQLWEDMMAFFSSSAPLLATFKFPDQDFLARFFRERWRALGWRFNALKTMRYWHENLWRDDEVVCLHYIVDKPWTRRVGADGVAGYKGRDGVTHRWWWEAYEVWERERSADGEGGREIVRLVRMGVAAPLDAPDGWGEGGLDPGLAAIGGAVQAFANNSVTDETDIPAKAINPQART</sequence>
<protein>
    <submittedName>
        <fullName evidence="2">Uu.00g070570.m01.CDS01</fullName>
    </submittedName>
</protein>
<comment type="caution">
    <text evidence="2">The sequence shown here is derived from an EMBL/GenBank/DDBJ whole genome shotgun (WGS) entry which is preliminary data.</text>
</comment>
<gene>
    <name evidence="2" type="ORF">KHLLAP_LOCUS11900</name>
</gene>
<dbReference type="PANTHER" id="PTHR11183">
    <property type="entry name" value="GLYCOGENIN SUBFAMILY MEMBER"/>
    <property type="match status" value="1"/>
</dbReference>
<dbReference type="EMBL" id="CAUWAG010000018">
    <property type="protein sequence ID" value="CAJ2511432.1"/>
    <property type="molecule type" value="Genomic_DNA"/>
</dbReference>
<dbReference type="GO" id="GO:0016757">
    <property type="term" value="F:glycosyltransferase activity"/>
    <property type="evidence" value="ECO:0007669"/>
    <property type="project" value="InterPro"/>
</dbReference>
<dbReference type="Pfam" id="PF01501">
    <property type="entry name" value="Glyco_transf_8"/>
    <property type="match status" value="1"/>
</dbReference>
<dbReference type="SUPFAM" id="SSF53448">
    <property type="entry name" value="Nucleotide-diphospho-sugar transferases"/>
    <property type="match status" value="1"/>
</dbReference>
<name>A0AAI8YL98_9PEZI</name>
<dbReference type="InterPro" id="IPR002495">
    <property type="entry name" value="Glyco_trans_8"/>
</dbReference>
<evidence type="ECO:0000256" key="1">
    <source>
        <dbReference type="SAM" id="MobiDB-lite"/>
    </source>
</evidence>
<organism evidence="2 3">
    <name type="scientific">Anthostomella pinea</name>
    <dbReference type="NCBI Taxonomy" id="933095"/>
    <lineage>
        <taxon>Eukaryota</taxon>
        <taxon>Fungi</taxon>
        <taxon>Dikarya</taxon>
        <taxon>Ascomycota</taxon>
        <taxon>Pezizomycotina</taxon>
        <taxon>Sordariomycetes</taxon>
        <taxon>Xylariomycetidae</taxon>
        <taxon>Xylariales</taxon>
        <taxon>Xylariaceae</taxon>
        <taxon>Anthostomella</taxon>
    </lineage>
</organism>
<evidence type="ECO:0000313" key="3">
    <source>
        <dbReference type="Proteomes" id="UP001295740"/>
    </source>
</evidence>
<dbReference type="CDD" id="cd02537">
    <property type="entry name" value="GT8_Glycogenin"/>
    <property type="match status" value="1"/>
</dbReference>
<proteinExistence type="predicted"/>
<dbReference type="Proteomes" id="UP001295740">
    <property type="component" value="Unassembled WGS sequence"/>
</dbReference>
<keyword evidence="3" id="KW-1185">Reference proteome</keyword>